<dbReference type="PANTHER" id="PTHR38695">
    <property type="entry name" value="AMINO ACID PERMEASE_ SLC12A DOMAIN-CONTAINING PROTEIN"/>
    <property type="match status" value="1"/>
</dbReference>
<dbReference type="PANTHER" id="PTHR38695:SF1">
    <property type="entry name" value="AMINO ACID PERMEASE_ SLC12A DOMAIN-CONTAINING PROTEIN"/>
    <property type="match status" value="1"/>
</dbReference>
<organism evidence="2 3">
    <name type="scientific">Rhodococcoides fascians</name>
    <name type="common">Rhodococcus fascians</name>
    <dbReference type="NCBI Taxonomy" id="1828"/>
    <lineage>
        <taxon>Bacteria</taxon>
        <taxon>Bacillati</taxon>
        <taxon>Actinomycetota</taxon>
        <taxon>Actinomycetes</taxon>
        <taxon>Mycobacteriales</taxon>
        <taxon>Nocardiaceae</taxon>
        <taxon>Rhodococcoides</taxon>
    </lineage>
</organism>
<dbReference type="InterPro" id="IPR040841">
    <property type="entry name" value="Luciferase_dom"/>
</dbReference>
<accession>A0A143QJ27</accession>
<dbReference type="InterPro" id="IPR048273">
    <property type="entry name" value="Luciferase"/>
</dbReference>
<keyword evidence="3" id="KW-1185">Reference proteome</keyword>
<dbReference type="OrthoDB" id="822427at2"/>
<proteinExistence type="predicted"/>
<dbReference type="EMBL" id="CP015220">
    <property type="protein sequence ID" value="AMY22954.1"/>
    <property type="molecule type" value="Genomic_DNA"/>
</dbReference>
<feature type="domain" description="Luciferase" evidence="1">
    <location>
        <begin position="131"/>
        <end position="200"/>
    </location>
</feature>
<reference evidence="3" key="2">
    <citation type="submission" date="2016-04" db="EMBL/GenBank/DDBJ databases">
        <title>Complete Genome and Plasmid Sequences for Rhodococcus fascians D188 and Draft Sequences for Rhodococcus spp. Isolates PBTS 1 and PBTS 2.</title>
        <authorList>
            <person name="Stamer R."/>
            <person name="Vereecke D."/>
            <person name="Zhang Y."/>
            <person name="Schilkey F."/>
            <person name="Devitt N."/>
            <person name="Randall J."/>
        </authorList>
    </citation>
    <scope>NUCLEOTIDE SEQUENCE [LARGE SCALE GENOMIC DNA]</scope>
    <source>
        <strain evidence="3">PBTS2</strain>
    </source>
</reference>
<gene>
    <name evidence="2" type="ORF">A3Q41_01650</name>
</gene>
<dbReference type="AlphaFoldDB" id="A0A143QJ27"/>
<dbReference type="PATRIC" id="fig|1653479.3.peg.1671"/>
<name>A0A143QJ27_RHOFA</name>
<evidence type="ECO:0000259" key="1">
    <source>
        <dbReference type="Pfam" id="PF17648"/>
    </source>
</evidence>
<evidence type="ECO:0000313" key="2">
    <source>
        <dbReference type="EMBL" id="AMY22954.1"/>
    </source>
</evidence>
<evidence type="ECO:0000313" key="3">
    <source>
        <dbReference type="Proteomes" id="UP000076038"/>
    </source>
</evidence>
<reference evidence="2 3" key="1">
    <citation type="journal article" date="2016" name="Genome Announc.">
        <title>Complete Genome and Plasmid Sequences for Rhodococcus fascians D188 and Draft Sequences for Rhodococcus Isolates PBTS 1 and PBTS 2.</title>
        <authorList>
            <person name="Stamler R.A."/>
            <person name="Vereecke D."/>
            <person name="Zhang Y."/>
            <person name="Schilkey F."/>
            <person name="Devitt N."/>
            <person name="Randall J.J."/>
        </authorList>
    </citation>
    <scope>NUCLEOTIDE SEQUENCE [LARGE SCALE GENOMIC DNA]</scope>
    <source>
        <strain evidence="2 3">PBTS2</strain>
    </source>
</reference>
<dbReference type="Proteomes" id="UP000076038">
    <property type="component" value="Chromosome"/>
</dbReference>
<sequence>MQTVKNDYTTWRALGPGGLPANVGGWLIATALRPLSRRDLMTVAGASPAGRHWHLEPRRGPRPTIAPYPIPHRQLTDRATPVLTDRITGAVTTEARTNNRYHLARSHFERRGDALYLTDVTTAAPWISRTNGEILHVHETEGSMHVVMQPDDAQTVISAGWGELHPLAGRPGLGLPETYVFLYAPRDSDDADRIEQIIHRATATSTI</sequence>
<dbReference type="KEGG" id="rhs:A3Q41_01650"/>
<protein>
    <recommendedName>
        <fullName evidence="1">Luciferase domain-containing protein</fullName>
    </recommendedName>
</protein>
<dbReference type="RefSeq" id="WP_141214898.1">
    <property type="nucleotide sequence ID" value="NZ_CP015220.1"/>
</dbReference>
<dbReference type="Pfam" id="PF17648">
    <property type="entry name" value="Luciferase"/>
    <property type="match status" value="1"/>
</dbReference>